<keyword evidence="7" id="KW-1185">Reference proteome</keyword>
<dbReference type="Pfam" id="PF01753">
    <property type="entry name" value="zf-MYND"/>
    <property type="match status" value="1"/>
</dbReference>
<sequence length="415" mass="46842">MTKNRTPLNKKRKANTGSEAHHCTFCGKEDKENLRNCSLCKSVRYCDRQCQLADYKARHKQECVDFVHPPLTRAFMTEPINDEQYPQRPVFARGHRQGVGCWVSVDGEFDCSLKPLAEPMNLTTPEDYHATMARRMALAPGPEVVLIGEKSKAFTRNLLTLSILVQNRRKDDMKVLVFGSRIQLVSLASTKDAFVKGRPEVDKFHTFQDGGEAMAVMSVADDPWEKRPRLQVKNFSGTDIKGNAPPPPSVHDASKGIVSLNPGEYVIYRTQFRVGDDDRIATDFEALGRLCGLSIPFKLWEQGSDPLLLDNMLSQHIHNDGHSPQGIVATIDRPALYEFYADYIERGEEAFIESHFGKERVEALRRQSQRMERMGTRTMQTIERTGEIDLLIAGLRSSGLQDAADRFESLRARAA</sequence>
<evidence type="ECO:0000313" key="6">
    <source>
        <dbReference type="EMBL" id="RDX57376.1"/>
    </source>
</evidence>
<protein>
    <recommendedName>
        <fullName evidence="5">MYND-type domain-containing protein</fullName>
    </recommendedName>
</protein>
<evidence type="ECO:0000256" key="3">
    <source>
        <dbReference type="ARBA" id="ARBA00022833"/>
    </source>
</evidence>
<gene>
    <name evidence="6" type="ORF">OH76DRAFT_1335613</name>
</gene>
<evidence type="ECO:0000256" key="1">
    <source>
        <dbReference type="ARBA" id="ARBA00022723"/>
    </source>
</evidence>
<accession>A0A371DXY7</accession>
<name>A0A371DXY7_9APHY</name>
<evidence type="ECO:0000259" key="5">
    <source>
        <dbReference type="PROSITE" id="PS50865"/>
    </source>
</evidence>
<dbReference type="PROSITE" id="PS50865">
    <property type="entry name" value="ZF_MYND_2"/>
    <property type="match status" value="1"/>
</dbReference>
<dbReference type="SUPFAM" id="SSF144232">
    <property type="entry name" value="HIT/MYND zinc finger-like"/>
    <property type="match status" value="1"/>
</dbReference>
<dbReference type="GO" id="GO:0008270">
    <property type="term" value="F:zinc ion binding"/>
    <property type="evidence" value="ECO:0007669"/>
    <property type="project" value="UniProtKB-KW"/>
</dbReference>
<evidence type="ECO:0000313" key="7">
    <source>
        <dbReference type="Proteomes" id="UP000256964"/>
    </source>
</evidence>
<keyword evidence="2 4" id="KW-0863">Zinc-finger</keyword>
<dbReference type="OrthoDB" id="2745729at2759"/>
<dbReference type="Gene3D" id="6.10.140.2220">
    <property type="match status" value="1"/>
</dbReference>
<evidence type="ECO:0000256" key="4">
    <source>
        <dbReference type="PROSITE-ProRule" id="PRU00134"/>
    </source>
</evidence>
<dbReference type="Proteomes" id="UP000256964">
    <property type="component" value="Unassembled WGS sequence"/>
</dbReference>
<evidence type="ECO:0000256" key="2">
    <source>
        <dbReference type="ARBA" id="ARBA00022771"/>
    </source>
</evidence>
<proteinExistence type="predicted"/>
<keyword evidence="1" id="KW-0479">Metal-binding</keyword>
<dbReference type="InterPro" id="IPR002893">
    <property type="entry name" value="Znf_MYND"/>
</dbReference>
<organism evidence="6 7">
    <name type="scientific">Lentinus brumalis</name>
    <dbReference type="NCBI Taxonomy" id="2498619"/>
    <lineage>
        <taxon>Eukaryota</taxon>
        <taxon>Fungi</taxon>
        <taxon>Dikarya</taxon>
        <taxon>Basidiomycota</taxon>
        <taxon>Agaricomycotina</taxon>
        <taxon>Agaricomycetes</taxon>
        <taxon>Polyporales</taxon>
        <taxon>Polyporaceae</taxon>
        <taxon>Lentinus</taxon>
    </lineage>
</organism>
<keyword evidence="3" id="KW-0862">Zinc</keyword>
<dbReference type="EMBL" id="KZ857379">
    <property type="protein sequence ID" value="RDX57376.1"/>
    <property type="molecule type" value="Genomic_DNA"/>
</dbReference>
<feature type="domain" description="MYND-type" evidence="5">
    <location>
        <begin position="23"/>
        <end position="63"/>
    </location>
</feature>
<dbReference type="STRING" id="139420.A0A371DXY7"/>
<dbReference type="AlphaFoldDB" id="A0A371DXY7"/>
<reference evidence="6 7" key="1">
    <citation type="journal article" date="2018" name="Biotechnol. Biofuels">
        <title>Integrative visual omics of the white-rot fungus Polyporus brumalis exposes the biotechnological potential of its oxidative enzymes for delignifying raw plant biomass.</title>
        <authorList>
            <person name="Miyauchi S."/>
            <person name="Rancon A."/>
            <person name="Drula E."/>
            <person name="Hage H."/>
            <person name="Chaduli D."/>
            <person name="Favel A."/>
            <person name="Grisel S."/>
            <person name="Henrissat B."/>
            <person name="Herpoel-Gimbert I."/>
            <person name="Ruiz-Duenas F.J."/>
            <person name="Chevret D."/>
            <person name="Hainaut M."/>
            <person name="Lin J."/>
            <person name="Wang M."/>
            <person name="Pangilinan J."/>
            <person name="Lipzen A."/>
            <person name="Lesage-Meessen L."/>
            <person name="Navarro D."/>
            <person name="Riley R."/>
            <person name="Grigoriev I.V."/>
            <person name="Zhou S."/>
            <person name="Raouche S."/>
            <person name="Rosso M.N."/>
        </authorList>
    </citation>
    <scope>NUCLEOTIDE SEQUENCE [LARGE SCALE GENOMIC DNA]</scope>
    <source>
        <strain evidence="6 7">BRFM 1820</strain>
    </source>
</reference>